<evidence type="ECO:0000256" key="1">
    <source>
        <dbReference type="ARBA" id="ARBA00023186"/>
    </source>
</evidence>
<dbReference type="PROSITE" id="PS50076">
    <property type="entry name" value="DNAJ_2"/>
    <property type="match status" value="1"/>
</dbReference>
<evidence type="ECO:0000313" key="7">
    <source>
        <dbReference type="EMBL" id="TWW62223.1"/>
    </source>
</evidence>
<dbReference type="PRINTS" id="PR00625">
    <property type="entry name" value="JDOMAIN"/>
</dbReference>
<comment type="function">
    <text evidence="4">Co-chaperone for Hsp70 protein HSPA5/BiP that acts as a key repressor of the ERN1/IRE1-mediated unfolded protein response (UPR). J domain-containing co-chaperones stimulate the ATPase activity of Hsp70 proteins and are required for efficient substrate recognition by Hsp70 proteins. In the unstressed endoplasmic reticulum, interacts with the luminal region of ERN1/IRE1 and selectively recruits HSPA5/BiP: HSPA5/BiP disrupts the dimerization of the active ERN1/IRE1 luminal region, thereby inactivating ERN1/IRE1. Also involved in endoplasmic reticulum-associated degradation (ERAD) of misfolded proteins. Required for survival of B-cell progenitors and normal antibody production.</text>
</comment>
<dbReference type="Proteomes" id="UP000324091">
    <property type="component" value="Chromosome 4"/>
</dbReference>
<keyword evidence="1" id="KW-0143">Chaperone</keyword>
<reference evidence="7 8" key="1">
    <citation type="submission" date="2019-04" db="EMBL/GenBank/DDBJ databases">
        <title>Chromosome genome assembly for Takifugu flavidus.</title>
        <authorList>
            <person name="Xiao S."/>
        </authorList>
    </citation>
    <scope>NUCLEOTIDE SEQUENCE [LARGE SCALE GENOMIC DNA]</scope>
    <source>
        <strain evidence="7">HTHZ2018</strain>
        <tissue evidence="7">Muscle</tissue>
    </source>
</reference>
<organism evidence="7 8">
    <name type="scientific">Takifugu flavidus</name>
    <name type="common">sansaifugu</name>
    <dbReference type="NCBI Taxonomy" id="433684"/>
    <lineage>
        <taxon>Eukaryota</taxon>
        <taxon>Metazoa</taxon>
        <taxon>Chordata</taxon>
        <taxon>Craniata</taxon>
        <taxon>Vertebrata</taxon>
        <taxon>Euteleostomi</taxon>
        <taxon>Actinopterygii</taxon>
        <taxon>Neopterygii</taxon>
        <taxon>Teleostei</taxon>
        <taxon>Neoteleostei</taxon>
        <taxon>Acanthomorphata</taxon>
        <taxon>Eupercaria</taxon>
        <taxon>Tetraodontiformes</taxon>
        <taxon>Tetradontoidea</taxon>
        <taxon>Tetraodontidae</taxon>
        <taxon>Takifugu</taxon>
    </lineage>
</organism>
<protein>
    <recommendedName>
        <fullName evidence="2">DnaJ homolog subfamily B member 9</fullName>
    </recommendedName>
    <alternativeName>
        <fullName evidence="3">Endoplasmic reticulum DNA J domain-containing protein 4</fullName>
    </alternativeName>
</protein>
<dbReference type="InterPro" id="IPR001623">
    <property type="entry name" value="DnaJ_domain"/>
</dbReference>
<name>A0A5C6N4T1_9TELE</name>
<sequence length="123" mass="14223">MAMKYHPDKNKSVDAETKFREIAEAYHVLSNQKKRDLYDSVGHEAFLNNDASVDPMDESSEVFSVTFADLFHDTNVDPFVEEPYFHWSFQQTGEDVGTAFQYTGIEDPLFSIYFVDDKSDDLF</sequence>
<evidence type="ECO:0000256" key="3">
    <source>
        <dbReference type="ARBA" id="ARBA00041533"/>
    </source>
</evidence>
<proteinExistence type="predicted"/>
<dbReference type="GO" id="GO:0051087">
    <property type="term" value="F:protein-folding chaperone binding"/>
    <property type="evidence" value="ECO:0007669"/>
    <property type="project" value="TreeGrafter"/>
</dbReference>
<dbReference type="Pfam" id="PF00226">
    <property type="entry name" value="DnaJ"/>
    <property type="match status" value="1"/>
</dbReference>
<feature type="domain" description="J" evidence="6">
    <location>
        <begin position="1"/>
        <end position="42"/>
    </location>
</feature>
<evidence type="ECO:0000256" key="5">
    <source>
        <dbReference type="ARBA" id="ARBA00046365"/>
    </source>
</evidence>
<dbReference type="InterPro" id="IPR051948">
    <property type="entry name" value="Hsp70_co-chaperone_J-domain"/>
</dbReference>
<accession>A0A5C6N4T1</accession>
<dbReference type="PANTHER" id="PTHR44360">
    <property type="entry name" value="DNAJ HOMOLOG SUBFAMILY B MEMBER 9"/>
    <property type="match status" value="1"/>
</dbReference>
<dbReference type="InterPro" id="IPR036869">
    <property type="entry name" value="J_dom_sf"/>
</dbReference>
<comment type="subunit">
    <text evidence="5">Interacts with HSPA5/BiP; interaction is direct. Interacts with ERN1/IRE1 (via the luminal region). Interacts with DERL1.</text>
</comment>
<evidence type="ECO:0000313" key="8">
    <source>
        <dbReference type="Proteomes" id="UP000324091"/>
    </source>
</evidence>
<dbReference type="AlphaFoldDB" id="A0A5C6N4T1"/>
<evidence type="ECO:0000256" key="4">
    <source>
        <dbReference type="ARBA" id="ARBA00045428"/>
    </source>
</evidence>
<dbReference type="SUPFAM" id="SSF46565">
    <property type="entry name" value="Chaperone J-domain"/>
    <property type="match status" value="1"/>
</dbReference>
<keyword evidence="8" id="KW-1185">Reference proteome</keyword>
<evidence type="ECO:0000259" key="6">
    <source>
        <dbReference type="PROSITE" id="PS50076"/>
    </source>
</evidence>
<dbReference type="PANTHER" id="PTHR44360:SF1">
    <property type="entry name" value="DNAJ HOMOLOG SUBFAMILY B MEMBER 9"/>
    <property type="match status" value="1"/>
</dbReference>
<dbReference type="GO" id="GO:0005783">
    <property type="term" value="C:endoplasmic reticulum"/>
    <property type="evidence" value="ECO:0007669"/>
    <property type="project" value="TreeGrafter"/>
</dbReference>
<evidence type="ECO:0000256" key="2">
    <source>
        <dbReference type="ARBA" id="ARBA00040158"/>
    </source>
</evidence>
<dbReference type="Gene3D" id="1.10.287.110">
    <property type="entry name" value="DnaJ domain"/>
    <property type="match status" value="1"/>
</dbReference>
<dbReference type="GO" id="GO:0036503">
    <property type="term" value="P:ERAD pathway"/>
    <property type="evidence" value="ECO:0007669"/>
    <property type="project" value="TreeGrafter"/>
</dbReference>
<gene>
    <name evidence="7" type="ORF">D4764_04G0008700</name>
</gene>
<dbReference type="GO" id="GO:0051787">
    <property type="term" value="F:misfolded protein binding"/>
    <property type="evidence" value="ECO:0007669"/>
    <property type="project" value="TreeGrafter"/>
</dbReference>
<dbReference type="EMBL" id="RHFK02000017">
    <property type="protein sequence ID" value="TWW62223.1"/>
    <property type="molecule type" value="Genomic_DNA"/>
</dbReference>
<comment type="caution">
    <text evidence="7">The sequence shown here is derived from an EMBL/GenBank/DDBJ whole genome shotgun (WGS) entry which is preliminary data.</text>
</comment>
<dbReference type="CDD" id="cd06257">
    <property type="entry name" value="DnaJ"/>
    <property type="match status" value="1"/>
</dbReference>